<proteinExistence type="predicted"/>
<sequence length="417" mass="43819">MSRRVLSAVCIAAAVVLAACSPAAEPVPGADSLPEVQWLPCGAIECAQVDVPVDYAMPNGPIVALSVFRRVATGVEKPKTVVVLPDRRYGASARQIVERAPLTMGSEVRNITMVGVALRGSVDSPMPAGSEHLVSSLAVADDIDTVRRDLSLKKVSVLAWGSGATAATVLKMLNPDVVSTMVLDSPSDPGVSQTMLAAKQIESSEAAVVEAMKWCASHISCPMNANVAKELNKFKTNLRVGRIAEGADYGTIARAGTAALAAGRPQDLFVAITEASDGDSQKLLGLGGALPTVASAYAPCADVSKKAAARIAQMYAANMNAKTRLIHIGAEAIVYEFCKDLPESSLTLGKIDADTNAFNADVLVLIARGDQVAPPYAARTMAKRMGWKYESVYANRHLVVGIDRAVTARALQFLMKS</sequence>
<protein>
    <submittedName>
        <fullName evidence="1">Unannotated protein</fullName>
    </submittedName>
</protein>
<dbReference type="Gene3D" id="3.40.50.1820">
    <property type="entry name" value="alpha/beta hydrolase"/>
    <property type="match status" value="1"/>
</dbReference>
<evidence type="ECO:0000313" key="1">
    <source>
        <dbReference type="EMBL" id="CAB4664923.1"/>
    </source>
</evidence>
<name>A0A6J6LWU4_9ZZZZ</name>
<accession>A0A6J6LWU4</accession>
<gene>
    <name evidence="1" type="ORF">UFOPK2214_01473</name>
</gene>
<organism evidence="1">
    <name type="scientific">freshwater metagenome</name>
    <dbReference type="NCBI Taxonomy" id="449393"/>
    <lineage>
        <taxon>unclassified sequences</taxon>
        <taxon>metagenomes</taxon>
        <taxon>ecological metagenomes</taxon>
    </lineage>
</organism>
<dbReference type="EMBL" id="CAEZWJ010000082">
    <property type="protein sequence ID" value="CAB4664923.1"/>
    <property type="molecule type" value="Genomic_DNA"/>
</dbReference>
<dbReference type="PROSITE" id="PS51257">
    <property type="entry name" value="PROKAR_LIPOPROTEIN"/>
    <property type="match status" value="1"/>
</dbReference>
<reference evidence="1" key="1">
    <citation type="submission" date="2020-05" db="EMBL/GenBank/DDBJ databases">
        <authorList>
            <person name="Chiriac C."/>
            <person name="Salcher M."/>
            <person name="Ghai R."/>
            <person name="Kavagutti S V."/>
        </authorList>
    </citation>
    <scope>NUCLEOTIDE SEQUENCE</scope>
</reference>
<dbReference type="InterPro" id="IPR029058">
    <property type="entry name" value="AB_hydrolase_fold"/>
</dbReference>
<dbReference type="SUPFAM" id="SSF53474">
    <property type="entry name" value="alpha/beta-Hydrolases"/>
    <property type="match status" value="1"/>
</dbReference>
<dbReference type="AlphaFoldDB" id="A0A6J6LWU4"/>